<dbReference type="Pfam" id="PF00346">
    <property type="entry name" value="Complex1_49kDa"/>
    <property type="match status" value="1"/>
</dbReference>
<dbReference type="Proteomes" id="UP001180616">
    <property type="component" value="Chromosome"/>
</dbReference>
<dbReference type="InterPro" id="IPR001135">
    <property type="entry name" value="NADH_Q_OxRdtase_suD"/>
</dbReference>
<keyword evidence="4" id="KW-1185">Reference proteome</keyword>
<name>A0ABY9R246_9BACT</name>
<dbReference type="PANTHER" id="PTHR43485">
    <property type="entry name" value="HYDROGENASE-4 COMPONENT G"/>
    <property type="match status" value="1"/>
</dbReference>
<evidence type="ECO:0000313" key="4">
    <source>
        <dbReference type="Proteomes" id="UP001180616"/>
    </source>
</evidence>
<reference evidence="3" key="1">
    <citation type="submission" date="2023-09" db="EMBL/GenBank/DDBJ databases">
        <authorList>
            <consortium name="CW5 consortium"/>
            <person name="Lu C.-W."/>
        </authorList>
    </citation>
    <scope>NUCLEOTIDE SEQUENCE</scope>
    <source>
        <strain evidence="3">KPS</strain>
    </source>
</reference>
<feature type="domain" description="NADH-quinone oxidoreductase subunit D" evidence="2">
    <location>
        <begin position="136"/>
        <end position="301"/>
    </location>
</feature>
<protein>
    <submittedName>
        <fullName evidence="3">Nickel-dependent hydrogenase large subunit</fullName>
    </submittedName>
</protein>
<gene>
    <name evidence="3" type="ORF">KPS_003645</name>
</gene>
<dbReference type="RefSeq" id="WP_309541505.1">
    <property type="nucleotide sequence ID" value="NZ_CP133659.1"/>
</dbReference>
<dbReference type="EMBL" id="CP133659">
    <property type="protein sequence ID" value="WMW65509.1"/>
    <property type="molecule type" value="Genomic_DNA"/>
</dbReference>
<dbReference type="InterPro" id="IPR029014">
    <property type="entry name" value="NiFe-Hase_large"/>
</dbReference>
<dbReference type="Pfam" id="PF00374">
    <property type="entry name" value="NiFeSe_Hases"/>
    <property type="match status" value="1"/>
</dbReference>
<dbReference type="Gene3D" id="1.10.645.10">
    <property type="entry name" value="Cytochrome-c3 Hydrogenase, chain B"/>
    <property type="match status" value="1"/>
</dbReference>
<dbReference type="InterPro" id="IPR052197">
    <property type="entry name" value="ComplexI_49kDa-like"/>
</dbReference>
<accession>A0ABY9R246</accession>
<evidence type="ECO:0000256" key="1">
    <source>
        <dbReference type="ARBA" id="ARBA00023002"/>
    </source>
</evidence>
<dbReference type="PANTHER" id="PTHR43485:SF1">
    <property type="entry name" value="FORMATE HYDROGENLYASE SUBUNIT 5-RELATED"/>
    <property type="match status" value="1"/>
</dbReference>
<dbReference type="SUPFAM" id="SSF56762">
    <property type="entry name" value="HydB/Nqo4-like"/>
    <property type="match status" value="1"/>
</dbReference>
<evidence type="ECO:0000259" key="2">
    <source>
        <dbReference type="Pfam" id="PF00346"/>
    </source>
</evidence>
<organism evidence="3 4">
    <name type="scientific">Nitratidesulfovibrio liaohensis</name>
    <dbReference type="NCBI Taxonomy" id="2604158"/>
    <lineage>
        <taxon>Bacteria</taxon>
        <taxon>Pseudomonadati</taxon>
        <taxon>Thermodesulfobacteriota</taxon>
        <taxon>Desulfovibrionia</taxon>
        <taxon>Desulfovibrionales</taxon>
        <taxon>Desulfovibrionaceae</taxon>
        <taxon>Nitratidesulfovibrio</taxon>
    </lineage>
</organism>
<evidence type="ECO:0000313" key="3">
    <source>
        <dbReference type="EMBL" id="WMW65509.1"/>
    </source>
</evidence>
<sequence length="377" mass="42107">MSTNVHTPHLDDHVNTDPRAGFTLPVGPLHVALEEPMYFRVSVEGETVKRVDITAGHVHRGMEALALRRNLFQNIVLTERVCSLCSNSHPFTYCMAVENLAGIVVPERARYLRSMAEEIKRIASHLFNVAILAHIIGFKSLFMHVMEVREIMQDIKETVYGNRMDLAANCIGGVKYNVDADLLTFLTRNLDRVQKHVEEIYNIYRNDPMVRGRTVGVGVLSPEDAVEYAVVGPVARGSGLAVDIRKDVPHAAYPRLAFDVITENGCDVHSRAMIRLREALESISLVRQCARDLPGGDLVARLPEIPAGEAVARSEAPRGELIYFLRTDGTDVPNRLKWRVPSYMNWDALGVMMHDCKVSDVPLIVNSIDPCISCTER</sequence>
<keyword evidence="1" id="KW-0560">Oxidoreductase</keyword>
<dbReference type="InterPro" id="IPR001501">
    <property type="entry name" value="Ni-dep_hyd_lsu"/>
</dbReference>
<proteinExistence type="predicted"/>